<comment type="caution">
    <text evidence="2">The sequence shown here is derived from an EMBL/GenBank/DDBJ whole genome shotgun (WGS) entry which is preliminary data.</text>
</comment>
<dbReference type="SUPFAM" id="SSF53167">
    <property type="entry name" value="Purine and uridine phosphorylases"/>
    <property type="match status" value="1"/>
</dbReference>
<keyword evidence="3" id="KW-1185">Reference proteome</keyword>
<feature type="domain" description="Nucleoside phosphorylase" evidence="1">
    <location>
        <begin position="10"/>
        <end position="332"/>
    </location>
</feature>
<accession>A0A2B7X820</accession>
<dbReference type="Pfam" id="PF01048">
    <property type="entry name" value="PNP_UDP_1"/>
    <property type="match status" value="1"/>
</dbReference>
<reference evidence="2 3" key="1">
    <citation type="submission" date="2017-10" db="EMBL/GenBank/DDBJ databases">
        <title>Comparative genomics in systemic dimorphic fungi from Ajellomycetaceae.</title>
        <authorList>
            <person name="Munoz J.F."/>
            <person name="Mcewen J.G."/>
            <person name="Clay O.K."/>
            <person name="Cuomo C.A."/>
        </authorList>
    </citation>
    <scope>NUCLEOTIDE SEQUENCE [LARGE SCALE GENOMIC DNA]</scope>
    <source>
        <strain evidence="2 3">UAMH5409</strain>
    </source>
</reference>
<dbReference type="EMBL" id="PDNB01000129">
    <property type="protein sequence ID" value="PGH05020.1"/>
    <property type="molecule type" value="Genomic_DNA"/>
</dbReference>
<proteinExistence type="predicted"/>
<dbReference type="PANTHER" id="PTHR46082">
    <property type="entry name" value="ATP/GTP-BINDING PROTEIN-RELATED"/>
    <property type="match status" value="1"/>
</dbReference>
<name>A0A2B7X820_9EURO</name>
<dbReference type="PANTHER" id="PTHR46082:SF6">
    <property type="entry name" value="AAA+ ATPASE DOMAIN-CONTAINING PROTEIN-RELATED"/>
    <property type="match status" value="1"/>
</dbReference>
<dbReference type="InterPro" id="IPR053137">
    <property type="entry name" value="NLR-like"/>
</dbReference>
<dbReference type="AlphaFoldDB" id="A0A2B7X820"/>
<dbReference type="Gene3D" id="3.40.50.1580">
    <property type="entry name" value="Nucleoside phosphorylase domain"/>
    <property type="match status" value="1"/>
</dbReference>
<dbReference type="GO" id="GO:0009116">
    <property type="term" value="P:nucleoside metabolic process"/>
    <property type="evidence" value="ECO:0007669"/>
    <property type="project" value="InterPro"/>
</dbReference>
<evidence type="ECO:0000259" key="1">
    <source>
        <dbReference type="Pfam" id="PF01048"/>
    </source>
</evidence>
<gene>
    <name evidence="2" type="ORF">AJ79_06907</name>
</gene>
<sequence>MTQENHAIEIGIICALPLEARAVKALFKVHPAYEGDSEAASFGGNTNVNTSKARADRNAYTTGEIGRHHVALVHMPGMGEIPAAAVAADLKHSFEEIRLVLLVGICGGVPGGEGGGGKEEIPRKVMLGDVIVGKQVIQYGFGRQYPDGFKRKDDPENSLSRQSPEIRAFVAKLEASREELEGKTWAYLRSVFKHKLDEGMRDELMPPTYWHKHHNLDDCVSKKCSNDGEICEDPRKASCEQLKCSEGQWFMEPRQKPDIHFGTIASGNSVMRSGEERDQLAAKENIIAFDMEGAGIWDYLPCIIVKGVCDYADSHKNKKWQNYAAMTAAACTKGILELWPSKHSGRNPEDKASFASIAASLNLQEANARRAGGGCTKSFL</sequence>
<dbReference type="Proteomes" id="UP000223968">
    <property type="component" value="Unassembled WGS sequence"/>
</dbReference>
<dbReference type="InterPro" id="IPR035994">
    <property type="entry name" value="Nucleoside_phosphorylase_sf"/>
</dbReference>
<organism evidence="2 3">
    <name type="scientific">Helicocarpus griseus UAMH5409</name>
    <dbReference type="NCBI Taxonomy" id="1447875"/>
    <lineage>
        <taxon>Eukaryota</taxon>
        <taxon>Fungi</taxon>
        <taxon>Dikarya</taxon>
        <taxon>Ascomycota</taxon>
        <taxon>Pezizomycotina</taxon>
        <taxon>Eurotiomycetes</taxon>
        <taxon>Eurotiomycetidae</taxon>
        <taxon>Onygenales</taxon>
        <taxon>Ajellomycetaceae</taxon>
        <taxon>Helicocarpus</taxon>
    </lineage>
</organism>
<dbReference type="OrthoDB" id="1658288at2759"/>
<evidence type="ECO:0000313" key="2">
    <source>
        <dbReference type="EMBL" id="PGH05020.1"/>
    </source>
</evidence>
<protein>
    <recommendedName>
        <fullName evidence="1">Nucleoside phosphorylase domain-containing protein</fullName>
    </recommendedName>
</protein>
<dbReference type="STRING" id="1447875.A0A2B7X820"/>
<evidence type="ECO:0000313" key="3">
    <source>
        <dbReference type="Proteomes" id="UP000223968"/>
    </source>
</evidence>
<dbReference type="GO" id="GO:0003824">
    <property type="term" value="F:catalytic activity"/>
    <property type="evidence" value="ECO:0007669"/>
    <property type="project" value="InterPro"/>
</dbReference>
<dbReference type="InterPro" id="IPR000845">
    <property type="entry name" value="Nucleoside_phosphorylase_d"/>
</dbReference>